<reference evidence="7 8" key="1">
    <citation type="submission" date="2019-04" db="EMBL/GenBank/DDBJ databases">
        <title>Sphingobacterium olei sp. nov., isolated from oil-contaminated soil.</title>
        <authorList>
            <person name="Liu B."/>
        </authorList>
    </citation>
    <scope>NUCLEOTIDE SEQUENCE [LARGE SCALE GENOMIC DNA]</scope>
    <source>
        <strain evidence="7 8">Y3L14</strain>
    </source>
</reference>
<evidence type="ECO:0000313" key="8">
    <source>
        <dbReference type="Proteomes" id="UP000309872"/>
    </source>
</evidence>
<dbReference type="InterPro" id="IPR013785">
    <property type="entry name" value="Aldolase_TIM"/>
</dbReference>
<dbReference type="CDD" id="cd02932">
    <property type="entry name" value="OYE_YqiM_FMN"/>
    <property type="match status" value="1"/>
</dbReference>
<keyword evidence="8" id="KW-1185">Reference proteome</keyword>
<dbReference type="RefSeq" id="WP_136820414.1">
    <property type="nucleotide sequence ID" value="NZ_BMJX01000002.1"/>
</dbReference>
<keyword evidence="3" id="KW-0288">FMN</keyword>
<dbReference type="GO" id="GO:0050661">
    <property type="term" value="F:NADP binding"/>
    <property type="evidence" value="ECO:0007669"/>
    <property type="project" value="InterPro"/>
</dbReference>
<evidence type="ECO:0000256" key="2">
    <source>
        <dbReference type="ARBA" id="ARBA00022630"/>
    </source>
</evidence>
<dbReference type="InterPro" id="IPR044152">
    <property type="entry name" value="YqjM-like"/>
</dbReference>
<protein>
    <submittedName>
        <fullName evidence="7">NADH:flavin oxidoreductase/NADH oxidase</fullName>
    </submittedName>
</protein>
<feature type="domain" description="NADH:flavin oxidoreductase/NADH oxidase N-terminal" evidence="6">
    <location>
        <begin position="3"/>
        <end position="343"/>
    </location>
</feature>
<dbReference type="PANTHER" id="PTHR43303:SF4">
    <property type="entry name" value="NADPH DEHYDROGENASE C23G7.10C-RELATED"/>
    <property type="match status" value="1"/>
</dbReference>
<name>A0A4U0H606_9SPHI</name>
<dbReference type="OrthoDB" id="9772736at2"/>
<sequence>MSQLFTPLKIKSIHFRNRLVMSPMCMYSSEDGFATDWHLAHYASRAVGGMGTVILEASAVQAEGRISVGDLGIYKDEHIEGLSRIATQIKQNGAVAGIQLAHAGRKASNWAAGGESRVLHTPEVGGWEVIAPSAIAFAEGTPIPRAMTMQDIESVQQAFADAATRALNAGFELIEIHSAHGYLLNEFLSPLANQRTDGYGGSRDNRARMLLETINRVKTVWPAELPIAVRISATDWIEAGWSVEDSVWLSEQLSRLGVDIIDVSSGGVVGGVRINIGPGYQVPLASTIKKAVGEKLLIGTVGMITNPEQAETVLVNGDADMVFIGRELLRDPYFALHAAKRLRAEISIPKAYERAF</sequence>
<dbReference type="Pfam" id="PF00724">
    <property type="entry name" value="Oxidored_FMN"/>
    <property type="match status" value="1"/>
</dbReference>
<organism evidence="7 8">
    <name type="scientific">Sphingobacterium alkalisoli</name>
    <dbReference type="NCBI Taxonomy" id="1874115"/>
    <lineage>
        <taxon>Bacteria</taxon>
        <taxon>Pseudomonadati</taxon>
        <taxon>Bacteroidota</taxon>
        <taxon>Sphingobacteriia</taxon>
        <taxon>Sphingobacteriales</taxon>
        <taxon>Sphingobacteriaceae</taxon>
        <taxon>Sphingobacterium</taxon>
    </lineage>
</organism>
<dbReference type="Gene3D" id="3.20.20.70">
    <property type="entry name" value="Aldolase class I"/>
    <property type="match status" value="1"/>
</dbReference>
<evidence type="ECO:0000259" key="6">
    <source>
        <dbReference type="Pfam" id="PF00724"/>
    </source>
</evidence>
<comment type="caution">
    <text evidence="7">The sequence shown here is derived from an EMBL/GenBank/DDBJ whole genome shotgun (WGS) entry which is preliminary data.</text>
</comment>
<comment type="cofactor">
    <cofactor evidence="1">
        <name>FMN</name>
        <dbReference type="ChEBI" id="CHEBI:58210"/>
    </cofactor>
</comment>
<evidence type="ECO:0000256" key="4">
    <source>
        <dbReference type="ARBA" id="ARBA00022857"/>
    </source>
</evidence>
<keyword evidence="5" id="KW-0560">Oxidoreductase</keyword>
<evidence type="ECO:0000256" key="1">
    <source>
        <dbReference type="ARBA" id="ARBA00001917"/>
    </source>
</evidence>
<dbReference type="SUPFAM" id="SSF51395">
    <property type="entry name" value="FMN-linked oxidoreductases"/>
    <property type="match status" value="1"/>
</dbReference>
<dbReference type="EMBL" id="SUKA01000002">
    <property type="protein sequence ID" value="TJY67066.1"/>
    <property type="molecule type" value="Genomic_DNA"/>
</dbReference>
<accession>A0A4U0H606</accession>
<dbReference type="InterPro" id="IPR001155">
    <property type="entry name" value="OxRdtase_FMN_N"/>
</dbReference>
<dbReference type="Proteomes" id="UP000309872">
    <property type="component" value="Unassembled WGS sequence"/>
</dbReference>
<evidence type="ECO:0000256" key="3">
    <source>
        <dbReference type="ARBA" id="ARBA00022643"/>
    </source>
</evidence>
<dbReference type="GO" id="GO:0003959">
    <property type="term" value="F:NADPH dehydrogenase activity"/>
    <property type="evidence" value="ECO:0007669"/>
    <property type="project" value="InterPro"/>
</dbReference>
<gene>
    <name evidence="7" type="ORF">FAZ19_09240</name>
</gene>
<keyword evidence="4" id="KW-0521">NADP</keyword>
<dbReference type="GO" id="GO:0010181">
    <property type="term" value="F:FMN binding"/>
    <property type="evidence" value="ECO:0007669"/>
    <property type="project" value="InterPro"/>
</dbReference>
<dbReference type="AlphaFoldDB" id="A0A4U0H606"/>
<proteinExistence type="predicted"/>
<keyword evidence="2" id="KW-0285">Flavoprotein</keyword>
<dbReference type="PANTHER" id="PTHR43303">
    <property type="entry name" value="NADPH DEHYDROGENASE C23G7.10C-RELATED"/>
    <property type="match status" value="1"/>
</dbReference>
<evidence type="ECO:0000256" key="5">
    <source>
        <dbReference type="ARBA" id="ARBA00023002"/>
    </source>
</evidence>
<evidence type="ECO:0000313" key="7">
    <source>
        <dbReference type="EMBL" id="TJY67066.1"/>
    </source>
</evidence>